<dbReference type="EMBL" id="EQ973829">
    <property type="protein sequence ID" value="EEF43749.1"/>
    <property type="molecule type" value="Genomic_DNA"/>
</dbReference>
<dbReference type="AlphaFoldDB" id="B9RXY8"/>
<protein>
    <submittedName>
        <fullName evidence="1">Uncharacterized protein</fullName>
    </submittedName>
</protein>
<dbReference type="Proteomes" id="UP000008311">
    <property type="component" value="Unassembled WGS sequence"/>
</dbReference>
<evidence type="ECO:0000313" key="2">
    <source>
        <dbReference type="Proteomes" id="UP000008311"/>
    </source>
</evidence>
<organism evidence="1 2">
    <name type="scientific">Ricinus communis</name>
    <name type="common">Castor bean</name>
    <dbReference type="NCBI Taxonomy" id="3988"/>
    <lineage>
        <taxon>Eukaryota</taxon>
        <taxon>Viridiplantae</taxon>
        <taxon>Streptophyta</taxon>
        <taxon>Embryophyta</taxon>
        <taxon>Tracheophyta</taxon>
        <taxon>Spermatophyta</taxon>
        <taxon>Magnoliopsida</taxon>
        <taxon>eudicotyledons</taxon>
        <taxon>Gunneridae</taxon>
        <taxon>Pentapetalae</taxon>
        <taxon>rosids</taxon>
        <taxon>fabids</taxon>
        <taxon>Malpighiales</taxon>
        <taxon>Euphorbiaceae</taxon>
        <taxon>Acalyphoideae</taxon>
        <taxon>Acalypheae</taxon>
        <taxon>Ricinus</taxon>
    </lineage>
</organism>
<name>B9RXY8_RICCO</name>
<keyword evidence="2" id="KW-1185">Reference proteome</keyword>
<reference evidence="2" key="1">
    <citation type="journal article" date="2010" name="Nat. Biotechnol.">
        <title>Draft genome sequence of the oilseed species Ricinus communis.</title>
        <authorList>
            <person name="Chan A.P."/>
            <person name="Crabtree J."/>
            <person name="Zhao Q."/>
            <person name="Lorenzi H."/>
            <person name="Orvis J."/>
            <person name="Puiu D."/>
            <person name="Melake-Berhan A."/>
            <person name="Jones K.M."/>
            <person name="Redman J."/>
            <person name="Chen G."/>
            <person name="Cahoon E.B."/>
            <person name="Gedil M."/>
            <person name="Stanke M."/>
            <person name="Haas B.J."/>
            <person name="Wortman J.R."/>
            <person name="Fraser-Liggett C.M."/>
            <person name="Ravel J."/>
            <person name="Rabinowicz P.D."/>
        </authorList>
    </citation>
    <scope>NUCLEOTIDE SEQUENCE [LARGE SCALE GENOMIC DNA]</scope>
    <source>
        <strain evidence="2">cv. Hale</strain>
    </source>
</reference>
<evidence type="ECO:0000313" key="1">
    <source>
        <dbReference type="EMBL" id="EEF43749.1"/>
    </source>
</evidence>
<accession>B9RXY8</accession>
<proteinExistence type="predicted"/>
<dbReference type="InParanoid" id="B9RXY8"/>
<gene>
    <name evidence="1" type="ORF">RCOM_1304800</name>
</gene>
<sequence length="90" mass="10445">MVLALEGYSKGRKDMSEGIKWSLGNGHRRLWDQAILLLRGIGERILAMNNVIQEADSECMIGWKPLPYAWVKLKLIVLLMLQQEKWKHEV</sequence>